<dbReference type="VEuPathDB" id="FungiDB:AB675_5959"/>
<dbReference type="OrthoDB" id="63113at2759"/>
<evidence type="ECO:0000313" key="3">
    <source>
        <dbReference type="EMBL" id="KPI38858.1"/>
    </source>
</evidence>
<evidence type="ECO:0000313" key="4">
    <source>
        <dbReference type="Proteomes" id="UP000038010"/>
    </source>
</evidence>
<keyword evidence="4" id="KW-1185">Reference proteome</keyword>
<dbReference type="AlphaFoldDB" id="A0A0N0NL76"/>
<evidence type="ECO:0000256" key="2">
    <source>
        <dbReference type="SAM" id="Phobius"/>
    </source>
</evidence>
<sequence length="172" mass="19821">MESPVYTTTDGTTLTVPNCIRKPVDTLQCYCIKPDNPTAWQTIHYNFIWTVDRFLWLLGSATMWYLVYHYVVKDVYHKLEAKKRADIQREAERMVREKEAAKAEDDLVERALERIRRARALGKSDVQLTQAEIDALERVDRGLNPPRLPSMPLAASNPRAHPRSKRAAAVDQ</sequence>
<dbReference type="Proteomes" id="UP000038010">
    <property type="component" value="Unassembled WGS sequence"/>
</dbReference>
<accession>A0A0N0NL76</accession>
<feature type="transmembrane region" description="Helical" evidence="2">
    <location>
        <begin position="54"/>
        <end position="72"/>
    </location>
</feature>
<keyword evidence="2" id="KW-1133">Transmembrane helix</keyword>
<feature type="region of interest" description="Disordered" evidence="1">
    <location>
        <begin position="139"/>
        <end position="172"/>
    </location>
</feature>
<proteinExistence type="predicted"/>
<evidence type="ECO:0000256" key="1">
    <source>
        <dbReference type="SAM" id="MobiDB-lite"/>
    </source>
</evidence>
<dbReference type="EMBL" id="LFJN01000017">
    <property type="protein sequence ID" value="KPI38858.1"/>
    <property type="molecule type" value="Genomic_DNA"/>
</dbReference>
<name>A0A0N0NL76_9EURO</name>
<keyword evidence="2" id="KW-0472">Membrane</keyword>
<comment type="caution">
    <text evidence="3">The sequence shown here is derived from an EMBL/GenBank/DDBJ whole genome shotgun (WGS) entry which is preliminary data.</text>
</comment>
<keyword evidence="2" id="KW-0812">Transmembrane</keyword>
<gene>
    <name evidence="3" type="ORF">AB675_5959</name>
</gene>
<protein>
    <submittedName>
        <fullName evidence="3">Uncharacterized protein</fullName>
    </submittedName>
</protein>
<organism evidence="3 4">
    <name type="scientific">Cyphellophora attinorum</name>
    <dbReference type="NCBI Taxonomy" id="1664694"/>
    <lineage>
        <taxon>Eukaryota</taxon>
        <taxon>Fungi</taxon>
        <taxon>Dikarya</taxon>
        <taxon>Ascomycota</taxon>
        <taxon>Pezizomycotina</taxon>
        <taxon>Eurotiomycetes</taxon>
        <taxon>Chaetothyriomycetidae</taxon>
        <taxon>Chaetothyriales</taxon>
        <taxon>Cyphellophoraceae</taxon>
        <taxon>Cyphellophora</taxon>
    </lineage>
</organism>
<dbReference type="RefSeq" id="XP_017998821.1">
    <property type="nucleotide sequence ID" value="XM_018146211.1"/>
</dbReference>
<reference evidence="3 4" key="1">
    <citation type="submission" date="2015-06" db="EMBL/GenBank/DDBJ databases">
        <title>Draft genome of the ant-associated black yeast Phialophora attae CBS 131958.</title>
        <authorList>
            <person name="Moreno L.F."/>
            <person name="Stielow B.J."/>
            <person name="de Hoog S."/>
            <person name="Vicente V.A."/>
            <person name="Weiss V.A."/>
            <person name="de Vries M."/>
            <person name="Cruz L.M."/>
            <person name="Souza E.M."/>
        </authorList>
    </citation>
    <scope>NUCLEOTIDE SEQUENCE [LARGE SCALE GENOMIC DNA]</scope>
    <source>
        <strain evidence="3 4">CBS 131958</strain>
    </source>
</reference>
<dbReference type="GeneID" id="28738091"/>